<organism evidence="2 3">
    <name type="scientific">Streptomyces rhizosphaericus</name>
    <dbReference type="NCBI Taxonomy" id="114699"/>
    <lineage>
        <taxon>Bacteria</taxon>
        <taxon>Bacillati</taxon>
        <taxon>Actinomycetota</taxon>
        <taxon>Actinomycetes</taxon>
        <taxon>Kitasatosporales</taxon>
        <taxon>Streptomycetaceae</taxon>
        <taxon>Streptomyces</taxon>
        <taxon>Streptomyces violaceusniger group</taxon>
    </lineage>
</organism>
<dbReference type="Proteomes" id="UP000476310">
    <property type="component" value="Unassembled WGS sequence"/>
</dbReference>
<accession>A0A6G4AJ45</accession>
<evidence type="ECO:0000313" key="2">
    <source>
        <dbReference type="EMBL" id="NEW73373.1"/>
    </source>
</evidence>
<protein>
    <submittedName>
        <fullName evidence="2">Uncharacterized protein</fullName>
    </submittedName>
</protein>
<keyword evidence="1" id="KW-0812">Transmembrane</keyword>
<dbReference type="RefSeq" id="WP_164430369.1">
    <property type="nucleotide sequence ID" value="NZ_JAAIKT010000030.1"/>
</dbReference>
<proteinExistence type="predicted"/>
<feature type="transmembrane region" description="Helical" evidence="1">
    <location>
        <begin position="22"/>
        <end position="47"/>
    </location>
</feature>
<keyword evidence="1" id="KW-0472">Membrane</keyword>
<feature type="transmembrane region" description="Helical" evidence="1">
    <location>
        <begin position="135"/>
        <end position="156"/>
    </location>
</feature>
<evidence type="ECO:0000256" key="1">
    <source>
        <dbReference type="SAM" id="Phobius"/>
    </source>
</evidence>
<gene>
    <name evidence="2" type="ORF">G4H13_24055</name>
</gene>
<keyword evidence="1" id="KW-1133">Transmembrane helix</keyword>
<evidence type="ECO:0000313" key="3">
    <source>
        <dbReference type="Proteomes" id="UP000476310"/>
    </source>
</evidence>
<name>A0A6G4AJ45_9ACTN</name>
<keyword evidence="3" id="KW-1185">Reference proteome</keyword>
<reference evidence="2" key="1">
    <citation type="submission" date="2020-02" db="EMBL/GenBank/DDBJ databases">
        <title>A new Streptomyces sp. for controlling soil-borne diseases.</title>
        <authorList>
            <person name="Li X."/>
            <person name="Tian Y."/>
            <person name="Gao K."/>
        </authorList>
    </citation>
    <scope>NUCLEOTIDE SEQUENCE [LARGE SCALE GENOMIC DNA]</scope>
    <source>
        <strain evidence="2">0250</strain>
    </source>
</reference>
<dbReference type="AlphaFoldDB" id="A0A6G4AJ45"/>
<dbReference type="EMBL" id="JAAIKT010000030">
    <property type="protein sequence ID" value="NEW73373.1"/>
    <property type="molecule type" value="Genomic_DNA"/>
</dbReference>
<sequence>MNEAPSSPASLASDAPDGLNSILLLFICLIGVITFCTLIALLGSGMAKRRGRRKTRAEWLGGIALLSVCVTIALYIWGALHLMFMESDTMREACAKARSPEKAAQVDRYSASYLPLRFTCRIDEGGSYDAAVPGYVNPAMGIAFVLAIATGAVSVATRDQKRSTSPTVTRGR</sequence>
<comment type="caution">
    <text evidence="2">The sequence shown here is derived from an EMBL/GenBank/DDBJ whole genome shotgun (WGS) entry which is preliminary data.</text>
</comment>
<feature type="transmembrane region" description="Helical" evidence="1">
    <location>
        <begin position="59"/>
        <end position="80"/>
    </location>
</feature>